<evidence type="ECO:0000313" key="2">
    <source>
        <dbReference type="Proteomes" id="UP000265520"/>
    </source>
</evidence>
<organism evidence="1 2">
    <name type="scientific">Trifolium medium</name>
    <dbReference type="NCBI Taxonomy" id="97028"/>
    <lineage>
        <taxon>Eukaryota</taxon>
        <taxon>Viridiplantae</taxon>
        <taxon>Streptophyta</taxon>
        <taxon>Embryophyta</taxon>
        <taxon>Tracheophyta</taxon>
        <taxon>Spermatophyta</taxon>
        <taxon>Magnoliopsida</taxon>
        <taxon>eudicotyledons</taxon>
        <taxon>Gunneridae</taxon>
        <taxon>Pentapetalae</taxon>
        <taxon>rosids</taxon>
        <taxon>fabids</taxon>
        <taxon>Fabales</taxon>
        <taxon>Fabaceae</taxon>
        <taxon>Papilionoideae</taxon>
        <taxon>50 kb inversion clade</taxon>
        <taxon>NPAAA clade</taxon>
        <taxon>Hologalegina</taxon>
        <taxon>IRL clade</taxon>
        <taxon>Trifolieae</taxon>
        <taxon>Trifolium</taxon>
    </lineage>
</organism>
<dbReference type="EMBL" id="LXQA010752710">
    <property type="protein sequence ID" value="MCI69268.1"/>
    <property type="molecule type" value="Genomic_DNA"/>
</dbReference>
<protein>
    <submittedName>
        <fullName evidence="1">Uncharacterized protein</fullName>
    </submittedName>
</protein>
<accession>A0A392U872</accession>
<dbReference type="Proteomes" id="UP000265520">
    <property type="component" value="Unassembled WGS sequence"/>
</dbReference>
<feature type="non-terminal residue" evidence="1">
    <location>
        <position position="67"/>
    </location>
</feature>
<name>A0A392U872_9FABA</name>
<keyword evidence="2" id="KW-1185">Reference proteome</keyword>
<reference evidence="1 2" key="1">
    <citation type="journal article" date="2018" name="Front. Plant Sci.">
        <title>Red Clover (Trifolium pratense) and Zigzag Clover (T. medium) - A Picture of Genomic Similarities and Differences.</title>
        <authorList>
            <person name="Dluhosova J."/>
            <person name="Istvanek J."/>
            <person name="Nedelnik J."/>
            <person name="Repkova J."/>
        </authorList>
    </citation>
    <scope>NUCLEOTIDE SEQUENCE [LARGE SCALE GENOMIC DNA]</scope>
    <source>
        <strain evidence="2">cv. 10/8</strain>
        <tissue evidence="1">Leaf</tissue>
    </source>
</reference>
<sequence>MEGTQTLGIRRPDHHLWDQRDCKVNQGSVPGRELLVSISVHPLQDSHCRLARRALYCPSEDEVLHEQ</sequence>
<proteinExistence type="predicted"/>
<comment type="caution">
    <text evidence="1">The sequence shown here is derived from an EMBL/GenBank/DDBJ whole genome shotgun (WGS) entry which is preliminary data.</text>
</comment>
<evidence type="ECO:0000313" key="1">
    <source>
        <dbReference type="EMBL" id="MCI69268.1"/>
    </source>
</evidence>
<dbReference type="AlphaFoldDB" id="A0A392U872"/>